<proteinExistence type="predicted"/>
<evidence type="ECO:0000313" key="3">
    <source>
        <dbReference type="Proteomes" id="UP001156441"/>
    </source>
</evidence>
<feature type="transmembrane region" description="Helical" evidence="1">
    <location>
        <begin position="9"/>
        <end position="27"/>
    </location>
</feature>
<reference evidence="2 3" key="1">
    <citation type="submission" date="2021-02" db="EMBL/GenBank/DDBJ databases">
        <title>Actinophytocola xerophila sp. nov., isolated from soil of cotton cropping field.</title>
        <authorList>
            <person name="Huang R."/>
            <person name="Chen X."/>
            <person name="Ge X."/>
            <person name="Liu W."/>
        </authorList>
    </citation>
    <scope>NUCLEOTIDE SEQUENCE [LARGE SCALE GENOMIC DNA]</scope>
    <source>
        <strain evidence="2 3">S1-96</strain>
    </source>
</reference>
<comment type="caution">
    <text evidence="2">The sequence shown here is derived from an EMBL/GenBank/DDBJ whole genome shotgun (WGS) entry which is preliminary data.</text>
</comment>
<protein>
    <submittedName>
        <fullName evidence="2">DUF4383 domain-containing protein</fullName>
    </submittedName>
</protein>
<gene>
    <name evidence="2" type="ORF">JT362_31995</name>
</gene>
<dbReference type="EMBL" id="JAFFZE010000028">
    <property type="protein sequence ID" value="MCT2587750.1"/>
    <property type="molecule type" value="Genomic_DNA"/>
</dbReference>
<name>A0ABT2JIP0_9PSEU</name>
<evidence type="ECO:0000313" key="2">
    <source>
        <dbReference type="EMBL" id="MCT2587750.1"/>
    </source>
</evidence>
<keyword evidence="1" id="KW-0472">Membrane</keyword>
<organism evidence="2 3">
    <name type="scientific">Actinophytocola gossypii</name>
    <dbReference type="NCBI Taxonomy" id="2812003"/>
    <lineage>
        <taxon>Bacteria</taxon>
        <taxon>Bacillati</taxon>
        <taxon>Actinomycetota</taxon>
        <taxon>Actinomycetes</taxon>
        <taxon>Pseudonocardiales</taxon>
        <taxon>Pseudonocardiaceae</taxon>
    </lineage>
</organism>
<keyword evidence="1" id="KW-1133">Transmembrane helix</keyword>
<keyword evidence="3" id="KW-1185">Reference proteome</keyword>
<feature type="transmembrane region" description="Helical" evidence="1">
    <location>
        <begin position="110"/>
        <end position="128"/>
    </location>
</feature>
<feature type="transmembrane region" description="Helical" evidence="1">
    <location>
        <begin position="79"/>
        <end position="98"/>
    </location>
</feature>
<sequence length="146" mass="14998">MGRRDPGRLVAVAVAAVFLLVGILGFVPGVTTGELAFAGHGSEAMLFGVFAVSVLHNLVHLALGAVGLALAASERGARVFLVGGAAIYLALWLYGVLGPADVVPINDADNWLHLFLAAGMAGLAFLVGTPRRSTNTPMHPTEGGER</sequence>
<dbReference type="Proteomes" id="UP001156441">
    <property type="component" value="Unassembled WGS sequence"/>
</dbReference>
<dbReference type="Pfam" id="PF14325">
    <property type="entry name" value="DUF4383"/>
    <property type="match status" value="1"/>
</dbReference>
<accession>A0ABT2JIP0</accession>
<evidence type="ECO:0000256" key="1">
    <source>
        <dbReference type="SAM" id="Phobius"/>
    </source>
</evidence>
<feature type="transmembrane region" description="Helical" evidence="1">
    <location>
        <begin position="47"/>
        <end position="72"/>
    </location>
</feature>
<keyword evidence="1" id="KW-0812">Transmembrane</keyword>